<reference evidence="2 3" key="1">
    <citation type="journal article" date="2023" name="G3 (Bethesda)">
        <title>A high-quality reference genome for the fission yeast Schizosaccharomyces osmophilus.</title>
        <authorList>
            <person name="Jia G.S."/>
            <person name="Zhang W.C."/>
            <person name="Liang Y."/>
            <person name="Liu X.H."/>
            <person name="Rhind N."/>
            <person name="Pidoux A."/>
            <person name="Brysch-Herzberg M."/>
            <person name="Du L.L."/>
        </authorList>
    </citation>
    <scope>NUCLEOTIDE SEQUENCE [LARGE SCALE GENOMIC DNA]</scope>
    <source>
        <strain evidence="2 3">CBS 15793</strain>
    </source>
</reference>
<feature type="compositionally biased region" description="Basic residues" evidence="1">
    <location>
        <begin position="57"/>
        <end position="69"/>
    </location>
</feature>
<accession>A0AAF0AWV7</accession>
<keyword evidence="3" id="KW-1185">Reference proteome</keyword>
<feature type="region of interest" description="Disordered" evidence="1">
    <location>
        <begin position="1"/>
        <end position="70"/>
    </location>
</feature>
<dbReference type="PANTHER" id="PTHR28042">
    <property type="entry name" value="E3 UBIQUITIN-PROTEIN LIGASE COMPLEX SLX5-SLX8 SUBUNIT SLX5"/>
    <property type="match status" value="1"/>
</dbReference>
<dbReference type="RefSeq" id="XP_056037552.1">
    <property type="nucleotide sequence ID" value="XM_056181646.1"/>
</dbReference>
<sequence>MPLNESIDVNSNDVIDLTRTSSPSNDPPQLSGQTVIDVDAIPDDPFTATPMEERPQRGRSRRRIRRRRNLASASNPLSYLEDMVYLGPQVVSRRSSRGSRSLLEIMTRSFPELGSANSMSPSLFEMLLGRMRYDGSYFGQEANASGSNDYFSDFVPESETQSPSIEERRATYVPPKPATEGYTRNFGSETTIACPRCHEELGISKSIEKSSVWATKCGHVYCGSCSKVLKTSRRPEAKCTALGCNRYLNTKNAMWELYF</sequence>
<dbReference type="GO" id="GO:0004842">
    <property type="term" value="F:ubiquitin-protein transferase activity"/>
    <property type="evidence" value="ECO:0007669"/>
    <property type="project" value="TreeGrafter"/>
</dbReference>
<proteinExistence type="predicted"/>
<evidence type="ECO:0000313" key="3">
    <source>
        <dbReference type="Proteomes" id="UP001212411"/>
    </source>
</evidence>
<dbReference type="EMBL" id="CP115612">
    <property type="protein sequence ID" value="WBW73309.1"/>
    <property type="molecule type" value="Genomic_DNA"/>
</dbReference>
<evidence type="ECO:0000313" key="2">
    <source>
        <dbReference type="EMBL" id="WBW73309.1"/>
    </source>
</evidence>
<dbReference type="CDD" id="cd16449">
    <property type="entry name" value="RING-HC"/>
    <property type="match status" value="1"/>
</dbReference>
<feature type="compositionally biased region" description="Polar residues" evidence="1">
    <location>
        <begin position="7"/>
        <end position="34"/>
    </location>
</feature>
<dbReference type="InterPro" id="IPR038886">
    <property type="entry name" value="E3_SLX5/Rfp1"/>
</dbReference>
<dbReference type="Proteomes" id="UP001212411">
    <property type="component" value="Chromosome 2"/>
</dbReference>
<organism evidence="2 3">
    <name type="scientific">Schizosaccharomyces osmophilus</name>
    <dbReference type="NCBI Taxonomy" id="2545709"/>
    <lineage>
        <taxon>Eukaryota</taxon>
        <taxon>Fungi</taxon>
        <taxon>Dikarya</taxon>
        <taxon>Ascomycota</taxon>
        <taxon>Taphrinomycotina</taxon>
        <taxon>Schizosaccharomycetes</taxon>
        <taxon>Schizosaccharomycetales</taxon>
        <taxon>Schizosaccharomycetaceae</taxon>
        <taxon>Schizosaccharomyces</taxon>
    </lineage>
</organism>
<evidence type="ECO:0000256" key="1">
    <source>
        <dbReference type="SAM" id="MobiDB-lite"/>
    </source>
</evidence>
<protein>
    <submittedName>
        <fullName evidence="2">SUMO-targeted ubiquitin-protein ligase subunit Rfp1</fullName>
    </submittedName>
</protein>
<name>A0AAF0AWV7_9SCHI</name>
<keyword evidence="2" id="KW-0436">Ligase</keyword>
<gene>
    <name evidence="2" type="primary">rfp1</name>
    <name evidence="2" type="ORF">SOMG_02855</name>
</gene>
<dbReference type="GO" id="GO:0016874">
    <property type="term" value="F:ligase activity"/>
    <property type="evidence" value="ECO:0007669"/>
    <property type="project" value="UniProtKB-KW"/>
</dbReference>
<dbReference type="KEGG" id="som:SOMG_02855"/>
<dbReference type="AlphaFoldDB" id="A0AAF0AWV7"/>
<dbReference type="GO" id="GO:0033768">
    <property type="term" value="C:SUMO-targeted ubiquitin ligase complex"/>
    <property type="evidence" value="ECO:0007669"/>
    <property type="project" value="TreeGrafter"/>
</dbReference>
<dbReference type="GeneID" id="80876335"/>
<dbReference type="PANTHER" id="PTHR28042:SF1">
    <property type="entry name" value="E3 UBIQUITIN-PROTEIN LIGASE COMPLEX SLX5-SLX8 SUBUNIT SLX5"/>
    <property type="match status" value="1"/>
</dbReference>